<comment type="caution">
    <text evidence="2">The sequence shown here is derived from an EMBL/GenBank/DDBJ whole genome shotgun (WGS) entry which is preliminary data.</text>
</comment>
<dbReference type="InterPro" id="IPR036291">
    <property type="entry name" value="NAD(P)-bd_dom_sf"/>
</dbReference>
<evidence type="ECO:0000259" key="1">
    <source>
        <dbReference type="Pfam" id="PF13460"/>
    </source>
</evidence>
<dbReference type="Proteomes" id="UP001165283">
    <property type="component" value="Unassembled WGS sequence"/>
</dbReference>
<feature type="domain" description="NAD(P)-binding" evidence="1">
    <location>
        <begin position="8"/>
        <end position="136"/>
    </location>
</feature>
<dbReference type="SUPFAM" id="SSF51735">
    <property type="entry name" value="NAD(P)-binding Rossmann-fold domains"/>
    <property type="match status" value="1"/>
</dbReference>
<evidence type="ECO:0000313" key="3">
    <source>
        <dbReference type="Proteomes" id="UP001165283"/>
    </source>
</evidence>
<dbReference type="Pfam" id="PF13460">
    <property type="entry name" value="NAD_binding_10"/>
    <property type="match status" value="1"/>
</dbReference>
<protein>
    <submittedName>
        <fullName evidence="2">NAD(P)H-binding protein</fullName>
    </submittedName>
</protein>
<gene>
    <name evidence="2" type="ORF">KDL28_28510</name>
</gene>
<dbReference type="Gene3D" id="3.40.50.720">
    <property type="entry name" value="NAD(P)-binding Rossmann-like Domain"/>
    <property type="match status" value="1"/>
</dbReference>
<dbReference type="PANTHER" id="PTHR12126">
    <property type="entry name" value="NADH-UBIQUINONE OXIDOREDUCTASE 39 KDA SUBUNIT-RELATED"/>
    <property type="match status" value="1"/>
</dbReference>
<dbReference type="EMBL" id="JAGSOV010000061">
    <property type="protein sequence ID" value="MCO1659018.1"/>
    <property type="molecule type" value="Genomic_DNA"/>
</dbReference>
<dbReference type="InterPro" id="IPR051207">
    <property type="entry name" value="ComplexI_NDUFA9_subunit"/>
</dbReference>
<dbReference type="RefSeq" id="WP_252443585.1">
    <property type="nucleotide sequence ID" value="NZ_JAGSOV010000061.1"/>
</dbReference>
<dbReference type="PANTHER" id="PTHR12126:SF11">
    <property type="entry name" value="NADH DEHYDROGENASE [UBIQUINONE] 1 ALPHA SUBCOMPLEX SUBUNIT 9, MITOCHONDRIAL"/>
    <property type="match status" value="1"/>
</dbReference>
<accession>A0ABT1A7N6</accession>
<sequence length="259" mass="26948">MTTVLVTGGTGLLGRAVAGELTAAGHTVRILSRRPGGPGTAVGDLATGAGLDTALQGVDAVVHSASDPRDPRPVDVDGTRRLVAAARRAGEPHLVYVSIVGIDRIPWPYYRAKLAAERAVGASGLPWTILRATQFHEFTADLLARLTRLPVVPAPRGWRFQPVDVREVAARFAATVDAGPAGRLPDLGGPQVLTVAELAQLHLRATGRRRRVVAVPVPGAFSRSLRAGANLAPSGCSAGRTYAEFLAERAGTVPTGSTS</sequence>
<name>A0ABT1A7N6_9PSEU</name>
<keyword evidence="3" id="KW-1185">Reference proteome</keyword>
<dbReference type="InterPro" id="IPR016040">
    <property type="entry name" value="NAD(P)-bd_dom"/>
</dbReference>
<organism evidence="2 3">
    <name type="scientific">Pseudonocardia humida</name>
    <dbReference type="NCBI Taxonomy" id="2800819"/>
    <lineage>
        <taxon>Bacteria</taxon>
        <taxon>Bacillati</taxon>
        <taxon>Actinomycetota</taxon>
        <taxon>Actinomycetes</taxon>
        <taxon>Pseudonocardiales</taxon>
        <taxon>Pseudonocardiaceae</taxon>
        <taxon>Pseudonocardia</taxon>
    </lineage>
</organism>
<reference evidence="2" key="1">
    <citation type="submission" date="2021-04" db="EMBL/GenBank/DDBJ databases">
        <title>Pseudonocardia sp. nov., isolated from sandy soil of mangrove forest.</title>
        <authorList>
            <person name="Zan Z."/>
            <person name="Huang R."/>
            <person name="Liu W."/>
        </authorList>
    </citation>
    <scope>NUCLEOTIDE SEQUENCE</scope>
    <source>
        <strain evidence="2">S2-4</strain>
    </source>
</reference>
<proteinExistence type="predicted"/>
<evidence type="ECO:0000313" key="2">
    <source>
        <dbReference type="EMBL" id="MCO1659018.1"/>
    </source>
</evidence>